<dbReference type="SUPFAM" id="SSF48371">
    <property type="entry name" value="ARM repeat"/>
    <property type="match status" value="1"/>
</dbReference>
<dbReference type="Gene3D" id="1.25.10.10">
    <property type="entry name" value="Leucine-rich Repeat Variant"/>
    <property type="match status" value="1"/>
</dbReference>
<keyword evidence="7" id="KW-0206">Cytoskeleton</keyword>
<evidence type="ECO:0000256" key="1">
    <source>
        <dbReference type="ARBA" id="ARBA00004114"/>
    </source>
</evidence>
<evidence type="ECO:0000256" key="7">
    <source>
        <dbReference type="ARBA" id="ARBA00023212"/>
    </source>
</evidence>
<dbReference type="GO" id="GO:0005929">
    <property type="term" value="C:cilium"/>
    <property type="evidence" value="ECO:0007669"/>
    <property type="project" value="UniProtKB-SubCell"/>
</dbReference>
<proteinExistence type="evidence at protein level"/>
<dbReference type="AlphaFoldDB" id="A0A6Q8PH38"/>
<dbReference type="Pfam" id="PF21038">
    <property type="entry name" value="CEP104_N"/>
    <property type="match status" value="1"/>
</dbReference>
<evidence type="ECO:0000259" key="13">
    <source>
        <dbReference type="SMART" id="SM01349"/>
    </source>
</evidence>
<dbReference type="SMR" id="A0A6Q8PH38"/>
<evidence type="ECO:0000313" key="14">
    <source>
        <dbReference type="Ensembl" id="ENSP00000502512.1"/>
    </source>
</evidence>
<dbReference type="GeneTree" id="ENSGT00390000013405"/>
<organism evidence="14 15">
    <name type="scientific">Homo sapiens</name>
    <name type="common">Human</name>
    <dbReference type="NCBI Taxonomy" id="9606"/>
    <lineage>
        <taxon>Eukaryota</taxon>
        <taxon>Metazoa</taxon>
        <taxon>Chordata</taxon>
        <taxon>Craniata</taxon>
        <taxon>Vertebrata</taxon>
        <taxon>Euteleostomi</taxon>
        <taxon>Mammalia</taxon>
        <taxon>Eutheria</taxon>
        <taxon>Euarchontoglires</taxon>
        <taxon>Primates</taxon>
        <taxon>Haplorrhini</taxon>
        <taxon>Catarrhini</taxon>
        <taxon>Hominidae</taxon>
        <taxon>Homo</taxon>
    </lineage>
</organism>
<reference evidence="14 15" key="1">
    <citation type="journal article" date="2001" name="Nature">
        <title>Initial sequencing and analysis of the human genome.</title>
        <authorList>
            <consortium name="International Human Genome Sequencing Consortium"/>
            <person name="Lander E.S."/>
            <person name="Linton L.M."/>
            <person name="Birren B."/>
            <person name="Nusbaum C."/>
            <person name="Zody M.C."/>
            <person name="Baldwin J."/>
            <person name="Devon K."/>
            <person name="Dewar K."/>
            <person name="Doyle M."/>
            <person name="FitzHugh W."/>
            <person name="Funke R."/>
            <person name="Gage D."/>
            <person name="Harris K."/>
            <person name="Heaford A."/>
            <person name="Howland J."/>
            <person name="Kann L."/>
            <person name="Lehoczky J."/>
            <person name="LeVine R."/>
            <person name="McEwan P."/>
            <person name="McKernan K."/>
            <person name="Meldrim J."/>
            <person name="Mesirov J.P."/>
            <person name="Miranda C."/>
            <person name="Morris W."/>
            <person name="Naylor J."/>
            <person name="Raymond C."/>
            <person name="Rosetti M."/>
            <person name="Santos R."/>
            <person name="Sheridan A."/>
            <person name="Sougnez C."/>
            <person name="Stange-Thomann N."/>
            <person name="Stojanovic N."/>
            <person name="Subramanian A."/>
            <person name="Wyman D."/>
            <person name="Rogers J."/>
            <person name="Sulston J."/>
            <person name="Ainscough R."/>
            <person name="Beck S."/>
            <person name="Bentley D."/>
            <person name="Burton J."/>
            <person name="Clee C."/>
            <person name="Carter N."/>
            <person name="Coulson A."/>
            <person name="Deadman R."/>
            <person name="Deloukas P."/>
            <person name="Dunham A."/>
            <person name="Dunham I."/>
            <person name="Durbin R."/>
            <person name="French L."/>
            <person name="Grafham D."/>
            <person name="Gregory S."/>
            <person name="Hubbard T."/>
            <person name="Humphray S."/>
            <person name="Hunt A."/>
            <person name="Jones M."/>
            <person name="Lloyd C."/>
            <person name="McMurray A."/>
            <person name="Matthews L."/>
            <person name="Mercer S."/>
            <person name="Milne S."/>
            <person name="Mullikin J.C."/>
            <person name="Mungall A."/>
            <person name="Plumb R."/>
            <person name="Ross M."/>
            <person name="Shownkeen R."/>
            <person name="Sims S."/>
            <person name="Waterston R.H."/>
            <person name="Wilson R.K."/>
            <person name="Hillier L.W."/>
            <person name="McPherson J.D."/>
            <person name="Marra M.A."/>
            <person name="Mardis E.R."/>
            <person name="Fulton L.A."/>
            <person name="Chinwalla A.T."/>
            <person name="Pepin K.H."/>
            <person name="Gish W.R."/>
            <person name="Chissoe S.L."/>
            <person name="Wendl M.C."/>
            <person name="Delehaunty K.D."/>
            <person name="Miner T.L."/>
            <person name="Delehaunty A."/>
            <person name="Kramer J.B."/>
            <person name="Cook L.L."/>
            <person name="Fulton R.S."/>
            <person name="Johnson D.L."/>
            <person name="Minx P.J."/>
            <person name="Clifton S.W."/>
            <person name="Hawkins T."/>
            <person name="Branscomb E."/>
            <person name="Predki P."/>
            <person name="Richardson P."/>
            <person name="Wenning S."/>
            <person name="Slezak T."/>
            <person name="Doggett N."/>
            <person name="Cheng J.F."/>
            <person name="Olsen A."/>
            <person name="Lucas S."/>
            <person name="Elkin C."/>
            <person name="Uberbacher E."/>
            <person name="Frazier M."/>
            <person name="Gibbs R.A."/>
            <person name="Muzny D.M."/>
            <person name="Scherer S.E."/>
            <person name="Bouck J.B."/>
            <person name="Sodergren E.J."/>
            <person name="Worley K.C."/>
            <person name="Rives C.M."/>
            <person name="Gorrell J.H."/>
            <person name="Metzker M.L."/>
            <person name="Naylor S.L."/>
            <person name="Kucherlapati R.S."/>
            <person name="Nelson D.L."/>
            <person name="Weinstock G.M."/>
            <person name="Sakaki Y."/>
            <person name="Fujiyama A."/>
            <person name="Hattori M."/>
            <person name="Yada T."/>
            <person name="Toyoda A."/>
            <person name="Itoh T."/>
            <person name="Kawagoe C."/>
            <person name="Watanabe H."/>
            <person name="Totoki Y."/>
            <person name="Taylor T."/>
            <person name="Weissenbach J."/>
            <person name="Heilig R."/>
            <person name="Saurin W."/>
            <person name="Artiguenave F."/>
            <person name="Brottier P."/>
            <person name="Bruls T."/>
            <person name="Pelletier E."/>
            <person name="Robert C."/>
            <person name="Wincker P."/>
            <person name="Smith D.R."/>
            <person name="Doucette-Stamm L."/>
            <person name="Rubenfield M."/>
            <person name="Weinstock K."/>
            <person name="Lee H.M."/>
            <person name="Dubois J."/>
            <person name="Rosenthal A."/>
            <person name="Platzer M."/>
            <person name="Nyakatura G."/>
            <person name="Taudien S."/>
            <person name="Rump A."/>
            <person name="Yang H."/>
            <person name="Yu J."/>
            <person name="Wang J."/>
            <person name="Huang G."/>
            <person name="Gu J."/>
            <person name="Hood L."/>
            <person name="Rowen L."/>
            <person name="Madan A."/>
            <person name="Qin S."/>
            <person name="Davis R.W."/>
            <person name="Federspiel N.A."/>
            <person name="Abola A.P."/>
            <person name="Proctor M.J."/>
            <person name="Myers R.M."/>
            <person name="Schmutz J."/>
            <person name="Dickson M."/>
            <person name="Grimwood J."/>
            <person name="Cox D.R."/>
            <person name="Olson M.V."/>
            <person name="Kaul R."/>
            <person name="Raymond C."/>
            <person name="Shimizu N."/>
            <person name="Kawasaki K."/>
            <person name="Minoshima S."/>
            <person name="Evans G.A."/>
            <person name="Athanasiou M."/>
            <person name="Schultz R."/>
            <person name="Roe B.A."/>
            <person name="Chen F."/>
            <person name="Pan H."/>
            <person name="Ramser J."/>
            <person name="Lehrach H."/>
            <person name="Reinhardt R."/>
            <person name="McCombie W.R."/>
            <person name="de la Bastide M."/>
            <person name="Dedhia N."/>
            <person name="Blocker H."/>
            <person name="Hornischer K."/>
            <person name="Nordsiek G."/>
            <person name="Agarwala R."/>
            <person name="Aravind L."/>
            <person name="Bailey J.A."/>
            <person name="Bateman A."/>
            <person name="Batzoglou S."/>
            <person name="Birney E."/>
            <person name="Bork P."/>
            <person name="Brown D.G."/>
            <person name="Burge C.B."/>
            <person name="Cerutti L."/>
            <person name="Chen H.C."/>
            <person name="Church D."/>
            <person name="Clamp M."/>
            <person name="Copley R.R."/>
            <person name="Doerks T."/>
            <person name="Eddy S.R."/>
            <person name="Eichler E.E."/>
            <person name="Furey T.S."/>
            <person name="Galagan J."/>
            <person name="Gilbert J.G."/>
            <person name="Harmon C."/>
            <person name="Hayashizaki Y."/>
            <person name="Haussler D."/>
            <person name="Hermjakob H."/>
            <person name="Hokamp K."/>
            <person name="Jang W."/>
            <person name="Johnson L.S."/>
            <person name="Jones T.A."/>
            <person name="Kasif S."/>
            <person name="Kaspryzk A."/>
            <person name="Kennedy S."/>
            <person name="Kent W.J."/>
            <person name="Kitts P."/>
            <person name="Koonin E.V."/>
            <person name="Korf I."/>
            <person name="Kulp D."/>
            <person name="Lancet D."/>
            <person name="Lowe T.M."/>
            <person name="McLysaght A."/>
            <person name="Mikkelsen T."/>
            <person name="Moran J.V."/>
            <person name="Mulder N."/>
            <person name="Pollara V.J."/>
            <person name="Ponting C.P."/>
            <person name="Schuler G."/>
            <person name="Schultz J."/>
            <person name="Slater G."/>
            <person name="Smit A.F."/>
            <person name="Stupka E."/>
            <person name="Szustakowski J."/>
            <person name="Thierry-Mieg D."/>
            <person name="Thierry-Mieg J."/>
            <person name="Wagner L."/>
            <person name="Wallis J."/>
            <person name="Wheeler R."/>
            <person name="Williams A."/>
            <person name="Wolf Y.I."/>
            <person name="Wolfe K.H."/>
            <person name="Yang S.P."/>
            <person name="Yeh R.F."/>
            <person name="Collins F."/>
            <person name="Guyer M.S."/>
            <person name="Peterson J."/>
            <person name="Felsenfeld A."/>
            <person name="Wetterstrand K.A."/>
            <person name="Patrinos A."/>
            <person name="Morgan M.J."/>
            <person name="de Jong P."/>
            <person name="Catanese J.J."/>
            <person name="Osoegawa K."/>
            <person name="Shizuya H."/>
            <person name="Choi S."/>
            <person name="Chen Y.J."/>
        </authorList>
    </citation>
    <scope>NUCLEOTIDE SEQUENCE [LARGE SCALE GENOMIC DNA]</scope>
</reference>
<sequence length="677" mass="77179">MPHKIGFVVVSSSGHEDGFSARELMIHAPTVSGWRSPRFCQFPQEIVLQMVERCRIRKLQLLAHQYMISSKIEFYISESLPEYFAPYQAERFRRLGYVSLCDNEKTGCKARELKSVYVDAVGQFLKLIFHQNHVNKYNIYNQVALVAINIIGDPADFSDESNTASREKLIDHYLGHNSEDPALEGTYARKSDYISPLDDLAFDMYQDPEVAQIIRKLDERKREAVQKERYDYAKKLKQAIADLQKVGERLGRYEVEKRCAVEKEDYDLAKEKKQQMEQYRAEVYEQLELHSLLDAELHSAVDPLLPATDPHPKINAESLPYDERPLPAIRKHYGEAVVEPEMSNADISDARRGGMLGEPEPLTEKALREASSAIDVLGETLVAEAYCKTWSYREDALLALSKKLMEMPVGTPKEDLKNTLRASVFLVRRAIKDIVTSVFQASLKLLKMIITQYIPKHKLSKLETAHCVERTIPVLLTRTGDSSARLRVTAANFIQEMALFKEVKSLQIIPSYLVQPLKANSSVHLAMSQMGLLARLLKDLGTGSSGFTIDNVMKFSVSALEHRVYEVRETAVRIILDMYRQHQASILEYLPPDDSNTRRNILYKTIFEGFAKIDGRATDAEMRARRKAATEEAEKQKKEEIKALQGQLAALKEIQAEVQLSSHLQRQRRKISLTIKV</sequence>
<reference evidence="14 15" key="3">
    <citation type="journal article" date="2006" name="Nature">
        <title>The DNA sequence and biological annotation of human chromosome 1.</title>
        <authorList>
            <person name="Gregory S.G."/>
            <person name="Barlow K.F."/>
            <person name="McLay K.E."/>
            <person name="Kaul R."/>
            <person name="Swarbreck D."/>
            <person name="Dunham A."/>
            <person name="Scott C.E."/>
            <person name="Howe K.L."/>
            <person name="Woodfine K."/>
            <person name="Spencer C.C."/>
            <person name="Jones M.C."/>
            <person name="Gillson C."/>
            <person name="Searle S."/>
            <person name="Zhou Y."/>
            <person name="Kokocinski F."/>
            <person name="McDonald L."/>
            <person name="Evans R."/>
            <person name="Phillips K."/>
            <person name="Atkinson A."/>
            <person name="Cooper R."/>
            <person name="Jones C."/>
            <person name="Hall R.E."/>
            <person name="Andrews T.D."/>
            <person name="Lloyd C."/>
            <person name="Ainscough R."/>
            <person name="Almeida J.P."/>
            <person name="Ambrose K.D."/>
            <person name="Anderson F."/>
            <person name="Andrew R.W."/>
            <person name="Ashwell R.I."/>
            <person name="Aubin K."/>
            <person name="Babbage A.K."/>
            <person name="Bagguley C.L."/>
            <person name="Bailey J."/>
            <person name="Beasley H."/>
            <person name="Bethel G."/>
            <person name="Bird C.P."/>
            <person name="Bray-Allen S."/>
            <person name="Brown J.Y."/>
            <person name="Brown A.J."/>
            <person name="Buckley D."/>
            <person name="Burton J."/>
            <person name="Bye J."/>
            <person name="Carder C."/>
            <person name="Chapman J.C."/>
            <person name="Clark S.Y."/>
            <person name="Clarke G."/>
            <person name="Clee C."/>
            <person name="Cobley V."/>
            <person name="Collier R.E."/>
            <person name="Corby N."/>
            <person name="Coville G.J."/>
            <person name="Davies J."/>
            <person name="Deadman R."/>
            <person name="Dunn M."/>
            <person name="Earthrowl M."/>
            <person name="Ellington A.G."/>
            <person name="Errington H."/>
            <person name="Frankish A."/>
            <person name="Frankland J."/>
            <person name="French L."/>
            <person name="Garner P."/>
            <person name="Garnett J."/>
            <person name="Gay L."/>
            <person name="Ghori M.R."/>
            <person name="Gibson R."/>
            <person name="Gilby L.M."/>
            <person name="Gillett W."/>
            <person name="Glithero R.J."/>
            <person name="Grafham D.V."/>
            <person name="Griffiths C."/>
            <person name="Griffiths-Jones S."/>
            <person name="Grocock R."/>
            <person name="Hammond S."/>
            <person name="Harrison E.S."/>
            <person name="Hart E."/>
            <person name="Haugen E."/>
            <person name="Heath P.D."/>
            <person name="Holmes S."/>
            <person name="Holt K."/>
            <person name="Howden P.J."/>
            <person name="Hunt A.R."/>
            <person name="Hunt S.E."/>
            <person name="Hunter G."/>
            <person name="Isherwood J."/>
            <person name="James R."/>
            <person name="Johnson C."/>
            <person name="Johnson D."/>
            <person name="Joy A."/>
            <person name="Kay M."/>
            <person name="Kershaw J.K."/>
            <person name="Kibukawa M."/>
            <person name="Kimberley A.M."/>
            <person name="King A."/>
            <person name="Knights A.J."/>
            <person name="Lad H."/>
            <person name="Laird G."/>
            <person name="Lawlor S."/>
            <person name="Leongamornlert D.A."/>
            <person name="Lloyd D.M."/>
            <person name="Loveland J."/>
            <person name="Lovell J."/>
            <person name="Lush M.J."/>
            <person name="Lyne R."/>
            <person name="Martin S."/>
            <person name="Mashreghi-Mohammadi M."/>
            <person name="Matthews L."/>
            <person name="Matthews N.S."/>
            <person name="McLaren S."/>
            <person name="Milne S."/>
            <person name="Mistry S."/>
            <person name="Moore M.J."/>
            <person name="Nickerson T."/>
            <person name="O'Dell C.N."/>
            <person name="Oliver K."/>
            <person name="Palmeiri A."/>
            <person name="Palmer S.A."/>
            <person name="Parker A."/>
            <person name="Patel D."/>
            <person name="Pearce A.V."/>
            <person name="Peck A.I."/>
            <person name="Pelan S."/>
            <person name="Phelps K."/>
            <person name="Phillimore B.J."/>
            <person name="Plumb R."/>
            <person name="Rajan J."/>
            <person name="Raymond C."/>
            <person name="Rouse G."/>
            <person name="Saenphimmachak C."/>
            <person name="Sehra H.K."/>
            <person name="Sheridan E."/>
            <person name="Shownkeen R."/>
            <person name="Sims S."/>
            <person name="Skuce C.D."/>
            <person name="Smith M."/>
            <person name="Steward C."/>
            <person name="Subramanian S."/>
            <person name="Sycamore N."/>
            <person name="Tracey A."/>
            <person name="Tromans A."/>
            <person name="Van Helmond Z."/>
            <person name="Wall M."/>
            <person name="Wallis J.M."/>
            <person name="White S."/>
            <person name="Whitehead S.L."/>
            <person name="Wilkinson J.E."/>
            <person name="Willey D.L."/>
            <person name="Williams H."/>
            <person name="Wilming L."/>
            <person name="Wray P.W."/>
            <person name="Wu Z."/>
            <person name="Coulson A."/>
            <person name="Vaudin M."/>
            <person name="Sulston J.E."/>
            <person name="Durbin R."/>
            <person name="Hubbard T."/>
            <person name="Wooster R."/>
            <person name="Dunham I."/>
            <person name="Carter N.P."/>
            <person name="McVean G."/>
            <person name="Ross M.T."/>
            <person name="Harrow J."/>
            <person name="Olson M.V."/>
            <person name="Beck S."/>
            <person name="Rogers J."/>
            <person name="Bentley D.R."/>
            <person name="Banerjee R."/>
            <person name="Bryant S.P."/>
            <person name="Burford D.C."/>
            <person name="Burrill W.D."/>
            <person name="Clegg S.M."/>
            <person name="Dhami P."/>
            <person name="Dovey O."/>
            <person name="Faulkner L.M."/>
            <person name="Gribble S.M."/>
            <person name="Langford C.F."/>
            <person name="Pandian R.D."/>
            <person name="Porter K.M."/>
            <person name="Prigmore E."/>
        </authorList>
    </citation>
    <scope>NUCLEOTIDE SEQUENCE [LARGE SCALE GENOMIC DNA]</scope>
</reference>
<dbReference type="Ensembl" id="ENST00000675200.1">
    <property type="protein sequence ID" value="ENSP00000502512.1"/>
    <property type="gene ID" value="ENSG00000116198.15"/>
</dbReference>
<dbReference type="InterPro" id="IPR034085">
    <property type="entry name" value="TOG"/>
</dbReference>
<dbReference type="InterPro" id="IPR011989">
    <property type="entry name" value="ARM-like"/>
</dbReference>
<dbReference type="Pfam" id="PF21040">
    <property type="entry name" value="CEP104-like_TOG"/>
    <property type="match status" value="1"/>
</dbReference>
<feature type="coiled-coil region" evidence="12">
    <location>
        <begin position="619"/>
        <end position="654"/>
    </location>
</feature>
<evidence type="ECO:0000256" key="9">
    <source>
        <dbReference type="ARBA" id="ARBA00059645"/>
    </source>
</evidence>
<comment type="subcellular location">
    <subcellularLocation>
        <location evidence="2">Cell projection</location>
        <location evidence="2">Cilium</location>
    </subcellularLocation>
    <subcellularLocation>
        <location evidence="1">Cytoplasm</location>
        <location evidence="1">Cytoskeleton</location>
        <location evidence="1">Microtubule organizing center</location>
        <location evidence="1">Centrosome</location>
        <location evidence="1">Centriole</location>
    </subcellularLocation>
    <subcellularLocation>
        <location evidence="3">Cytoplasm</location>
        <location evidence="3">Cytoskeleton</location>
        <location evidence="3">Spindle pole</location>
    </subcellularLocation>
</comment>
<keyword evidence="16 17" id="KW-1267">Proteomics identification</keyword>
<dbReference type="Bgee" id="ENSG00000116198">
    <property type="expression patterns" value="Expressed in secondary oocyte and 200 other cell types or tissues"/>
</dbReference>
<keyword evidence="15" id="KW-1185">Reference proteome</keyword>
<comment type="function">
    <text evidence="9">Required for ciliogenesis and for structural integrity at the ciliary tip.</text>
</comment>
<evidence type="ECO:0000256" key="12">
    <source>
        <dbReference type="SAM" id="Coils"/>
    </source>
</evidence>
<dbReference type="ExpressionAtlas" id="A0A6Q8PH38">
    <property type="expression patterns" value="baseline and differential"/>
</dbReference>
<keyword evidence="8" id="KW-0966">Cell projection</keyword>
<keyword evidence="5" id="KW-0677">Repeat</keyword>
<dbReference type="HGNC" id="HGNC:24866">
    <property type="gene designation" value="CEP104"/>
</dbReference>
<evidence type="ECO:0007829" key="17">
    <source>
        <dbReference type="ProteomicsDB" id="A0A6Q8PH38"/>
    </source>
</evidence>
<evidence type="ECO:0000256" key="6">
    <source>
        <dbReference type="ARBA" id="ARBA00023054"/>
    </source>
</evidence>
<dbReference type="EMBL" id="AL365330">
    <property type="status" value="NOT_ANNOTATED_CDS"/>
    <property type="molecule type" value="Genomic_DNA"/>
</dbReference>
<evidence type="ECO:0000256" key="11">
    <source>
        <dbReference type="ARBA" id="ARBA00068547"/>
    </source>
</evidence>
<evidence type="ECO:0000256" key="8">
    <source>
        <dbReference type="ARBA" id="ARBA00023273"/>
    </source>
</evidence>
<keyword evidence="4" id="KW-0963">Cytoplasm</keyword>
<comment type="subunit">
    <text evidence="10">Interacts with CCP110 and CEP97. Interacts with ARMC9, TOGARAM1, CCDC66 and CSPP1.</text>
</comment>
<gene>
    <name evidence="14" type="primary">CEP104</name>
</gene>
<dbReference type="OpenTargets" id="ENSG00000116198"/>
<reference evidence="14" key="4">
    <citation type="submission" date="2025-08" db="UniProtKB">
        <authorList>
            <consortium name="Ensembl"/>
        </authorList>
    </citation>
    <scope>IDENTIFICATION</scope>
</reference>
<dbReference type="Proteomes" id="UP000005640">
    <property type="component" value="Chromosome 1"/>
</dbReference>
<dbReference type="FunFam" id="1.25.10.10:FF:000200">
    <property type="entry name" value="Centrosomal protein of 104 kDa"/>
    <property type="match status" value="1"/>
</dbReference>
<evidence type="ECO:0000256" key="4">
    <source>
        <dbReference type="ARBA" id="ARBA00022490"/>
    </source>
</evidence>
<dbReference type="SUPFAM" id="SSF49785">
    <property type="entry name" value="Galactose-binding domain-like"/>
    <property type="match status" value="1"/>
</dbReference>
<dbReference type="EMBL" id="AL691523">
    <property type="status" value="NOT_ANNOTATED_CDS"/>
    <property type="molecule type" value="Genomic_DNA"/>
</dbReference>
<evidence type="ECO:0000256" key="3">
    <source>
        <dbReference type="ARBA" id="ARBA00004647"/>
    </source>
</evidence>
<protein>
    <recommendedName>
        <fullName evidence="11">Centrosomal protein of 104 kDa</fullName>
    </recommendedName>
</protein>
<evidence type="ECO:0000256" key="2">
    <source>
        <dbReference type="ARBA" id="ARBA00004138"/>
    </source>
</evidence>
<dbReference type="Ensembl" id="ENST00000675200.1">
    <property type="protein sequence ID" value="ENSP00000502512.1"/>
    <property type="gene ID" value="ENSG00000116198.14"/>
</dbReference>
<evidence type="ECO:0000256" key="5">
    <source>
        <dbReference type="ARBA" id="ARBA00022737"/>
    </source>
</evidence>
<dbReference type="PANTHER" id="PTHR13371">
    <property type="entry name" value="GLYCINE-, GLUTAMATE-, THIENYLCYCLOHEXYLPIPERIDINE-BINDING PROTEIN"/>
    <property type="match status" value="1"/>
</dbReference>
<dbReference type="GO" id="GO:0000922">
    <property type="term" value="C:spindle pole"/>
    <property type="evidence" value="ECO:0007669"/>
    <property type="project" value="UniProtKB-SubCell"/>
</dbReference>
<dbReference type="OrthoDB" id="66599at2759"/>
<evidence type="ECO:0000256" key="10">
    <source>
        <dbReference type="ARBA" id="ARBA00065345"/>
    </source>
</evidence>
<dbReference type="PANTHER" id="PTHR13371:SF0">
    <property type="entry name" value="CENTROSOMAL PROTEIN OF 104 KDA"/>
    <property type="match status" value="1"/>
</dbReference>
<dbReference type="InterPro" id="IPR016024">
    <property type="entry name" value="ARM-type_fold"/>
</dbReference>
<dbReference type="GO" id="GO:0005814">
    <property type="term" value="C:centriole"/>
    <property type="evidence" value="ECO:0007669"/>
    <property type="project" value="UniProtKB-SubCell"/>
</dbReference>
<accession>A0A6Q8PH38</accession>
<dbReference type="InterPro" id="IPR052607">
    <property type="entry name" value="CEP104-like"/>
</dbReference>
<feature type="domain" description="TOG" evidence="13">
    <location>
        <begin position="369"/>
        <end position="619"/>
    </location>
</feature>
<name>A0A6Q8PH38_HUMAN</name>
<evidence type="ECO:0000313" key="15">
    <source>
        <dbReference type="Proteomes" id="UP000005640"/>
    </source>
</evidence>
<dbReference type="SMART" id="SM01349">
    <property type="entry name" value="TOG"/>
    <property type="match status" value="1"/>
</dbReference>
<evidence type="ECO:0007829" key="16">
    <source>
        <dbReference type="PeptideAtlas" id="A0A6Q8PH38"/>
    </source>
</evidence>
<reference evidence="14" key="5">
    <citation type="submission" date="2025-09" db="UniProtKB">
        <authorList>
            <consortium name="Ensembl"/>
        </authorList>
    </citation>
    <scope>IDENTIFICATION</scope>
</reference>
<dbReference type="InterPro" id="IPR048739">
    <property type="entry name" value="CEP104_N"/>
</dbReference>
<keyword evidence="6 12" id="KW-0175">Coiled coil</keyword>
<reference evidence="14 15" key="2">
    <citation type="journal article" date="2004" name="Nature">
        <title>Finishing the euchromatic sequence of the human genome.</title>
        <authorList>
            <consortium name="International Human Genome Sequencing Consortium"/>
        </authorList>
    </citation>
    <scope>NUCLEOTIDE SEQUENCE [LARGE SCALE GENOMIC DNA]</scope>
</reference>
<dbReference type="MassIVE" id="A0A6Q8PH38"/>
<dbReference type="InterPro" id="IPR008979">
    <property type="entry name" value="Galactose-bd-like_sf"/>
</dbReference>